<organism evidence="14 15">
    <name type="scientific">Rachicladosporium monterosium</name>
    <dbReference type="NCBI Taxonomy" id="1507873"/>
    <lineage>
        <taxon>Eukaryota</taxon>
        <taxon>Fungi</taxon>
        <taxon>Dikarya</taxon>
        <taxon>Ascomycota</taxon>
        <taxon>Pezizomycotina</taxon>
        <taxon>Dothideomycetes</taxon>
        <taxon>Dothideomycetidae</taxon>
        <taxon>Cladosporiales</taxon>
        <taxon>Cladosporiaceae</taxon>
        <taxon>Rachicladosporium</taxon>
    </lineage>
</organism>
<keyword evidence="9 12" id="KW-0472">Membrane</keyword>
<keyword evidence="10" id="KW-0675">Receptor</keyword>
<evidence type="ECO:0000256" key="3">
    <source>
        <dbReference type="ARBA" id="ARBA00022543"/>
    </source>
</evidence>
<dbReference type="PANTHER" id="PTHR28286:SF1">
    <property type="entry name" value="30 KDA HEAT SHOCK PROTEIN-RELATED"/>
    <property type="match status" value="1"/>
</dbReference>
<dbReference type="InterPro" id="IPR001425">
    <property type="entry name" value="Arc/bac/fun_rhodopsins"/>
</dbReference>
<evidence type="ECO:0000256" key="9">
    <source>
        <dbReference type="ARBA" id="ARBA00023136"/>
    </source>
</evidence>
<keyword evidence="5 12" id="KW-0812">Transmembrane</keyword>
<evidence type="ECO:0000256" key="10">
    <source>
        <dbReference type="ARBA" id="ARBA00023170"/>
    </source>
</evidence>
<proteinExistence type="inferred from homology"/>
<gene>
    <name evidence="14" type="ORF">LTR32_005958</name>
</gene>
<keyword evidence="15" id="KW-1185">Reference proteome</keyword>
<evidence type="ECO:0000256" key="8">
    <source>
        <dbReference type="ARBA" id="ARBA00022991"/>
    </source>
</evidence>
<feature type="transmembrane region" description="Helical" evidence="12">
    <location>
        <begin position="179"/>
        <end position="199"/>
    </location>
</feature>
<dbReference type="PANTHER" id="PTHR28286">
    <property type="match status" value="1"/>
</dbReference>
<dbReference type="EMBL" id="JAVRRR010000576">
    <property type="protein sequence ID" value="KAK5141494.1"/>
    <property type="molecule type" value="Genomic_DNA"/>
</dbReference>
<feature type="transmembrane region" description="Helical" evidence="12">
    <location>
        <begin position="249"/>
        <end position="273"/>
    </location>
</feature>
<dbReference type="Pfam" id="PF01036">
    <property type="entry name" value="Bac_rhodopsin"/>
    <property type="match status" value="1"/>
</dbReference>
<accession>A0ABR0L0A9</accession>
<dbReference type="Proteomes" id="UP001308179">
    <property type="component" value="Unassembled WGS sequence"/>
</dbReference>
<reference evidence="14 15" key="1">
    <citation type="submission" date="2023-08" db="EMBL/GenBank/DDBJ databases">
        <title>Black Yeasts Isolated from many extreme environments.</title>
        <authorList>
            <person name="Coleine C."/>
            <person name="Stajich J.E."/>
            <person name="Selbmann L."/>
        </authorList>
    </citation>
    <scope>NUCLEOTIDE SEQUENCE [LARGE SCALE GENOMIC DNA]</scope>
    <source>
        <strain evidence="14 15">CCFEE 5386</strain>
    </source>
</reference>
<dbReference type="Gene3D" id="1.20.1070.10">
    <property type="entry name" value="Rhodopsin 7-helix transmembrane proteins"/>
    <property type="match status" value="1"/>
</dbReference>
<evidence type="ECO:0000256" key="4">
    <source>
        <dbReference type="ARBA" id="ARBA00022606"/>
    </source>
</evidence>
<keyword evidence="7 12" id="KW-1133">Transmembrane helix</keyword>
<dbReference type="PRINTS" id="PR00251">
    <property type="entry name" value="BACTRLOPSIN"/>
</dbReference>
<feature type="chain" id="PRO_5046852449" evidence="13">
    <location>
        <begin position="23"/>
        <end position="308"/>
    </location>
</feature>
<dbReference type="InterPro" id="IPR018229">
    <property type="entry name" value="Rhodopsin_retinal_BS"/>
</dbReference>
<feature type="region of interest" description="Disordered" evidence="11">
    <location>
        <begin position="286"/>
        <end position="308"/>
    </location>
</feature>
<protein>
    <submittedName>
        <fullName evidence="14">Uncharacterized protein</fullName>
    </submittedName>
</protein>
<dbReference type="SMART" id="SM01021">
    <property type="entry name" value="Bac_rhodopsin"/>
    <property type="match status" value="1"/>
</dbReference>
<dbReference type="InterPro" id="IPR043476">
    <property type="entry name" value="Yro2-like_7TM"/>
</dbReference>
<dbReference type="PROSITE" id="PS00950">
    <property type="entry name" value="BACTERIAL_OPSIN_1"/>
    <property type="match status" value="1"/>
</dbReference>
<dbReference type="SUPFAM" id="SSF81321">
    <property type="entry name" value="Family A G protein-coupled receptor-like"/>
    <property type="match status" value="1"/>
</dbReference>
<feature type="transmembrane region" description="Helical" evidence="12">
    <location>
        <begin position="77"/>
        <end position="96"/>
    </location>
</feature>
<sequence>MKAIHSSKSLLSLLALTSFAYANNALDVNTNTQNNKTVQIAITTWGSDFYYSIMSVMGTTAIGILAASAMKPRSDRVFFYMSAALCFVACIAYFAMGSNLGWTPIDVEWVRGTNGVRGANREIFYARYIDWVITTPLLLLDLCLTAGLPWPTILWTIGLDEAMIVTGLIGALVKSRYKWGFYTFGCVAMFGVFYQLAVVGRASAKRLGRDVHRVFLICGVLTLFVWLLYPIAWGLCEGGNVISPNDEAVFYGCLDFMAKPVFSIALIIGHWGIKPERLGLKIEDYTDPEKPVPDQENDLQASPRGNLA</sequence>
<keyword evidence="4" id="KW-0716">Sensory transduction</keyword>
<evidence type="ECO:0000313" key="15">
    <source>
        <dbReference type="Proteomes" id="UP001308179"/>
    </source>
</evidence>
<dbReference type="CDD" id="cd15239">
    <property type="entry name" value="7tm_YRO2_fungal-like"/>
    <property type="match status" value="1"/>
</dbReference>
<feature type="transmembrane region" description="Helical" evidence="12">
    <location>
        <begin position="211"/>
        <end position="229"/>
    </location>
</feature>
<evidence type="ECO:0000256" key="2">
    <source>
        <dbReference type="ARBA" id="ARBA00008130"/>
    </source>
</evidence>
<feature type="signal peptide" evidence="13">
    <location>
        <begin position="1"/>
        <end position="22"/>
    </location>
</feature>
<evidence type="ECO:0000256" key="7">
    <source>
        <dbReference type="ARBA" id="ARBA00022989"/>
    </source>
</evidence>
<evidence type="ECO:0000313" key="14">
    <source>
        <dbReference type="EMBL" id="KAK5141494.1"/>
    </source>
</evidence>
<comment type="similarity">
    <text evidence="2">Belongs to the archaeal/bacterial/fungal opsin family.</text>
</comment>
<evidence type="ECO:0000256" key="1">
    <source>
        <dbReference type="ARBA" id="ARBA00004141"/>
    </source>
</evidence>
<comment type="subcellular location">
    <subcellularLocation>
        <location evidence="1">Membrane</location>
        <topology evidence="1">Multi-pass membrane protein</topology>
    </subcellularLocation>
</comment>
<keyword evidence="3" id="KW-0600">Photoreceptor protein</keyword>
<keyword evidence="6" id="KW-0681">Retinal protein</keyword>
<name>A0ABR0L0A9_9PEZI</name>
<evidence type="ECO:0000256" key="11">
    <source>
        <dbReference type="SAM" id="MobiDB-lite"/>
    </source>
</evidence>
<comment type="caution">
    <text evidence="14">The sequence shown here is derived from an EMBL/GenBank/DDBJ whole genome shotgun (WGS) entry which is preliminary data.</text>
</comment>
<evidence type="ECO:0000256" key="6">
    <source>
        <dbReference type="ARBA" id="ARBA00022925"/>
    </source>
</evidence>
<feature type="transmembrane region" description="Helical" evidence="12">
    <location>
        <begin position="49"/>
        <end position="70"/>
    </location>
</feature>
<evidence type="ECO:0000256" key="5">
    <source>
        <dbReference type="ARBA" id="ARBA00022692"/>
    </source>
</evidence>
<keyword evidence="13" id="KW-0732">Signal</keyword>
<keyword evidence="8" id="KW-0157">Chromophore</keyword>
<evidence type="ECO:0000256" key="13">
    <source>
        <dbReference type="SAM" id="SignalP"/>
    </source>
</evidence>
<evidence type="ECO:0000256" key="12">
    <source>
        <dbReference type="SAM" id="Phobius"/>
    </source>
</evidence>